<name>A0A246RH12_9ACTN</name>
<dbReference type="EMBL" id="MZMV01000044">
    <property type="protein sequence ID" value="OWV03337.1"/>
    <property type="molecule type" value="Genomic_DNA"/>
</dbReference>
<feature type="region of interest" description="Disordered" evidence="1">
    <location>
        <begin position="23"/>
        <end position="92"/>
    </location>
</feature>
<gene>
    <name evidence="2" type="ORF">B5D80_22890</name>
</gene>
<keyword evidence="3" id="KW-1185">Reference proteome</keyword>
<proteinExistence type="predicted"/>
<evidence type="ECO:0000256" key="1">
    <source>
        <dbReference type="SAM" id="MobiDB-lite"/>
    </source>
</evidence>
<evidence type="ECO:0000313" key="2">
    <source>
        <dbReference type="EMBL" id="OWV03337.1"/>
    </source>
</evidence>
<dbReference type="AlphaFoldDB" id="A0A246RH12"/>
<evidence type="ECO:0008006" key="4">
    <source>
        <dbReference type="Google" id="ProtNLM"/>
    </source>
</evidence>
<accession>A0A246RH12</accession>
<organism evidence="2 3">
    <name type="scientific">Micromonospora wenchangensis</name>
    <dbReference type="NCBI Taxonomy" id="1185415"/>
    <lineage>
        <taxon>Bacteria</taxon>
        <taxon>Bacillati</taxon>
        <taxon>Actinomycetota</taxon>
        <taxon>Actinomycetes</taxon>
        <taxon>Micromonosporales</taxon>
        <taxon>Micromonosporaceae</taxon>
        <taxon>Micromonospora</taxon>
    </lineage>
</organism>
<reference evidence="2 3" key="1">
    <citation type="submission" date="2017-03" db="EMBL/GenBank/DDBJ databases">
        <title>Whole genome sequence of Micromonospora wenchangensis, isolated from mangrove soil.</title>
        <authorList>
            <person name="Yang H."/>
        </authorList>
    </citation>
    <scope>NUCLEOTIDE SEQUENCE [LARGE SCALE GENOMIC DNA]</scope>
    <source>
        <strain evidence="2 3">CCTCC AA 2012002</strain>
    </source>
</reference>
<dbReference type="Proteomes" id="UP000197174">
    <property type="component" value="Unassembled WGS sequence"/>
</dbReference>
<evidence type="ECO:0000313" key="3">
    <source>
        <dbReference type="Proteomes" id="UP000197174"/>
    </source>
</evidence>
<comment type="caution">
    <text evidence="2">The sequence shown here is derived from an EMBL/GenBank/DDBJ whole genome shotgun (WGS) entry which is preliminary data.</text>
</comment>
<sequence>MAVGVLVVLTAAAVLLLAPLLEPGTHTPPVAGRSETPVAEPSPSRTQPAADPTPPPAPRRATSAPAPSRPPATTPDGGQGGGGLTEAADRMRRLIDDGVRTGEVREDVGLDLRNVLANLTRSAAEGRSDVPAQVTALREKVTRRIDEGGITPAYGRQLDAAVRDLAATTV</sequence>
<protein>
    <recommendedName>
        <fullName evidence="4">Serine/threonine protein kinase</fullName>
    </recommendedName>
</protein>